<keyword evidence="3 5" id="KW-0694">RNA-binding</keyword>
<dbReference type="InterPro" id="IPR001040">
    <property type="entry name" value="TIF_eIF_4E"/>
</dbReference>
<feature type="compositionally biased region" description="Polar residues" evidence="6">
    <location>
        <begin position="1"/>
        <end position="17"/>
    </location>
</feature>
<keyword evidence="2" id="KW-0810">Translation regulation</keyword>
<evidence type="ECO:0000256" key="5">
    <source>
        <dbReference type="RuleBase" id="RU004374"/>
    </source>
</evidence>
<proteinExistence type="inferred from homology"/>
<dbReference type="OrthoDB" id="17977at2759"/>
<evidence type="ECO:0000256" key="3">
    <source>
        <dbReference type="ARBA" id="ARBA00022884"/>
    </source>
</evidence>
<sequence length="286" mass="31910">MASRPSLNMFTRGLSNLSQSSDPNSPNVNSPAEQRADSKMGFLKAMRPLPTQHYWNVYFDRHEPKKTEDGQEYTAELEQLGTQIESVQDFWRYNNNTPVDQIKMRESLYLFKSGFKPVWEDRRNILGGSWTFRVSKNIGPDFWTRVQLMAVGEQLQAALEEGDQICGVGLSVRFNSHLITIWHRDSSKQKSIDGLLQCVLNELPAELTPKPDNYFYKRHCDHPGFNPPPELKAVLDSHNARVEAAKAAAEKFVADKTGQSTPASATGEGAPAVAVTEAAPAETGEA</sequence>
<reference evidence="7 8" key="1">
    <citation type="submission" date="2015-09" db="EMBL/GenBank/DDBJ databases">
        <title>Host preference determinants of Valsa canker pathogens revealed by comparative genomics.</title>
        <authorList>
            <person name="Yin Z."/>
            <person name="Huang L."/>
        </authorList>
    </citation>
    <scope>NUCLEOTIDE SEQUENCE [LARGE SCALE GENOMIC DNA]</scope>
    <source>
        <strain evidence="7 8">03-1</strain>
    </source>
</reference>
<feature type="compositionally biased region" description="Low complexity" evidence="6">
    <location>
        <begin position="268"/>
        <end position="286"/>
    </location>
</feature>
<dbReference type="Pfam" id="PF01652">
    <property type="entry name" value="IF4E"/>
    <property type="match status" value="1"/>
</dbReference>
<keyword evidence="1 5" id="KW-0396">Initiation factor</keyword>
<evidence type="ECO:0000256" key="4">
    <source>
        <dbReference type="ARBA" id="ARBA00022917"/>
    </source>
</evidence>
<evidence type="ECO:0000256" key="1">
    <source>
        <dbReference type="ARBA" id="ARBA00022540"/>
    </source>
</evidence>
<organism evidence="7 8">
    <name type="scientific">Cytospora schulzeri</name>
    <dbReference type="NCBI Taxonomy" id="448051"/>
    <lineage>
        <taxon>Eukaryota</taxon>
        <taxon>Fungi</taxon>
        <taxon>Dikarya</taxon>
        <taxon>Ascomycota</taxon>
        <taxon>Pezizomycotina</taxon>
        <taxon>Sordariomycetes</taxon>
        <taxon>Sordariomycetidae</taxon>
        <taxon>Diaporthales</taxon>
        <taxon>Cytosporaceae</taxon>
        <taxon>Cytospora</taxon>
    </lineage>
</organism>
<feature type="region of interest" description="Disordered" evidence="6">
    <location>
        <begin position="1"/>
        <end position="35"/>
    </location>
</feature>
<comment type="caution">
    <text evidence="7">The sequence shown here is derived from an EMBL/GenBank/DDBJ whole genome shotgun (WGS) entry which is preliminary data.</text>
</comment>
<dbReference type="InterPro" id="IPR023398">
    <property type="entry name" value="TIF_eIF4e-like"/>
</dbReference>
<dbReference type="PANTHER" id="PTHR11960:SF66">
    <property type="entry name" value="EUKARYOTIC TRANSLATION INITIATION FACTOR 4E TYPE 3"/>
    <property type="match status" value="1"/>
</dbReference>
<dbReference type="GO" id="GO:0003743">
    <property type="term" value="F:translation initiation factor activity"/>
    <property type="evidence" value="ECO:0007669"/>
    <property type="project" value="UniProtKB-KW"/>
</dbReference>
<evidence type="ECO:0000313" key="8">
    <source>
        <dbReference type="Proteomes" id="UP000283895"/>
    </source>
</evidence>
<feature type="region of interest" description="Disordered" evidence="6">
    <location>
        <begin position="253"/>
        <end position="286"/>
    </location>
</feature>
<protein>
    <submittedName>
        <fullName evidence="7">Uncharacterized protein</fullName>
    </submittedName>
</protein>
<comment type="similarity">
    <text evidence="5">Belongs to the eukaryotic initiation factor 4E family.</text>
</comment>
<dbReference type="SUPFAM" id="SSF55418">
    <property type="entry name" value="eIF4e-like"/>
    <property type="match status" value="1"/>
</dbReference>
<dbReference type="AlphaFoldDB" id="A0A423VF82"/>
<dbReference type="Proteomes" id="UP000283895">
    <property type="component" value="Unassembled WGS sequence"/>
</dbReference>
<gene>
    <name evidence="7" type="ORF">VMCG_09937</name>
</gene>
<keyword evidence="4 5" id="KW-0648">Protein biosynthesis</keyword>
<dbReference type="EMBL" id="LKEA01000069">
    <property type="protein sequence ID" value="ROV89578.1"/>
    <property type="molecule type" value="Genomic_DNA"/>
</dbReference>
<dbReference type="GO" id="GO:0016281">
    <property type="term" value="C:eukaryotic translation initiation factor 4F complex"/>
    <property type="evidence" value="ECO:0007669"/>
    <property type="project" value="TreeGrafter"/>
</dbReference>
<dbReference type="Gene3D" id="3.30.760.10">
    <property type="entry name" value="RNA Cap, Translation Initiation Factor Eif4e"/>
    <property type="match status" value="1"/>
</dbReference>
<name>A0A423VF82_9PEZI</name>
<feature type="compositionally biased region" description="Low complexity" evidence="6">
    <location>
        <begin position="18"/>
        <end position="31"/>
    </location>
</feature>
<dbReference type="GO" id="GO:0006417">
    <property type="term" value="P:regulation of translation"/>
    <property type="evidence" value="ECO:0007669"/>
    <property type="project" value="UniProtKB-KW"/>
</dbReference>
<dbReference type="STRING" id="356882.A0A423VF82"/>
<dbReference type="PANTHER" id="PTHR11960">
    <property type="entry name" value="EUKARYOTIC TRANSLATION INITIATION FACTOR 4E RELATED"/>
    <property type="match status" value="1"/>
</dbReference>
<accession>A0A423VF82</accession>
<keyword evidence="8" id="KW-1185">Reference proteome</keyword>
<evidence type="ECO:0000313" key="7">
    <source>
        <dbReference type="EMBL" id="ROV89578.1"/>
    </source>
</evidence>
<dbReference type="GO" id="GO:0000340">
    <property type="term" value="F:RNA 7-methylguanosine cap binding"/>
    <property type="evidence" value="ECO:0007669"/>
    <property type="project" value="TreeGrafter"/>
</dbReference>
<evidence type="ECO:0000256" key="6">
    <source>
        <dbReference type="SAM" id="MobiDB-lite"/>
    </source>
</evidence>
<evidence type="ECO:0000256" key="2">
    <source>
        <dbReference type="ARBA" id="ARBA00022845"/>
    </source>
</evidence>